<proteinExistence type="predicted"/>
<organism evidence="3 4">
    <name type="scientific">Eisenbergiella massiliensis</name>
    <dbReference type="NCBI Taxonomy" id="1720294"/>
    <lineage>
        <taxon>Bacteria</taxon>
        <taxon>Bacillati</taxon>
        <taxon>Bacillota</taxon>
        <taxon>Clostridia</taxon>
        <taxon>Lachnospirales</taxon>
        <taxon>Lachnospiraceae</taxon>
        <taxon>Eisenbergiella</taxon>
    </lineage>
</organism>
<dbReference type="Proteomes" id="UP000260812">
    <property type="component" value="Unassembled WGS sequence"/>
</dbReference>
<gene>
    <name evidence="3" type="ORF">DXC51_00865</name>
</gene>
<dbReference type="PANTHER" id="PTHR43649">
    <property type="entry name" value="ARABINOSE-BINDING PROTEIN-RELATED"/>
    <property type="match status" value="1"/>
</dbReference>
<reference evidence="3" key="1">
    <citation type="submission" date="2018-08" db="EMBL/GenBank/DDBJ databases">
        <title>A genome reference for cultivated species of the human gut microbiota.</title>
        <authorList>
            <person name="Zou Y."/>
            <person name="Xue W."/>
            <person name="Luo G."/>
        </authorList>
    </citation>
    <scope>NUCLEOTIDE SEQUENCE [LARGE SCALE GENOMIC DNA]</scope>
    <source>
        <strain evidence="3">TF05-5AC</strain>
    </source>
</reference>
<name>A0A3E3ICX6_9FIRM</name>
<evidence type="ECO:0000256" key="2">
    <source>
        <dbReference type="SAM" id="SignalP"/>
    </source>
</evidence>
<accession>A0A3E3ICX6</accession>
<dbReference type="InterPro" id="IPR050490">
    <property type="entry name" value="Bact_solute-bd_prot1"/>
</dbReference>
<evidence type="ECO:0000313" key="3">
    <source>
        <dbReference type="EMBL" id="RGE64917.1"/>
    </source>
</evidence>
<dbReference type="PROSITE" id="PS51257">
    <property type="entry name" value="PROKAR_LIPOPROTEIN"/>
    <property type="match status" value="1"/>
</dbReference>
<dbReference type="AlphaFoldDB" id="A0A3E3ICX6"/>
<keyword evidence="4" id="KW-1185">Reference proteome</keyword>
<comment type="caution">
    <text evidence="3">The sequence shown here is derived from an EMBL/GenBank/DDBJ whole genome shotgun (WGS) entry which is preliminary data.</text>
</comment>
<dbReference type="Gene3D" id="3.40.190.10">
    <property type="entry name" value="Periplasmic binding protein-like II"/>
    <property type="match status" value="2"/>
</dbReference>
<dbReference type="EMBL" id="QVLV01000001">
    <property type="protein sequence ID" value="RGE64917.1"/>
    <property type="molecule type" value="Genomic_DNA"/>
</dbReference>
<protein>
    <submittedName>
        <fullName evidence="3">Extracellular solute-binding protein</fullName>
    </submittedName>
</protein>
<dbReference type="PANTHER" id="PTHR43649:SF33">
    <property type="entry name" value="POLYGALACTURONAN_RHAMNOGALACTURONAN-BINDING PROTEIN YTCQ"/>
    <property type="match status" value="1"/>
</dbReference>
<feature type="chain" id="PRO_5039098640" evidence="2">
    <location>
        <begin position="31"/>
        <end position="552"/>
    </location>
</feature>
<feature type="signal peptide" evidence="2">
    <location>
        <begin position="1"/>
        <end position="30"/>
    </location>
</feature>
<evidence type="ECO:0000313" key="4">
    <source>
        <dbReference type="Proteomes" id="UP000260812"/>
    </source>
</evidence>
<evidence type="ECO:0000256" key="1">
    <source>
        <dbReference type="ARBA" id="ARBA00022729"/>
    </source>
</evidence>
<keyword evidence="1 2" id="KW-0732">Signal</keyword>
<sequence>MLNYKTEGYYVKKRRTALVLILCLVMASLAGCGKSAAQDDIKVEGPKSEEEKMKKYDPEITLTFAKAEVVTNYPEGQDAQKNDMYKMWEDIMGIKVENSILCASNAMTEKFQLAIASDEIPDFGIVDAATLASLIKNDMVMDMTDIYDQWATDNLKAIAGQQDNALFAPTLKDGRYMAIPVANTVGDSYPILWIRSDWLDALGLKAPSTMEEVFAIAEKFAADDPDGNGKDDTYGLYLDKDLNGLDFIMAAYEVYSKDEYWVKQEDGSFIAGCTDPDAKKPLGALAKLYEAGAIDHEFAVKEQSKEEELIASGKIGIYIGYFYSPLGVMKDSVANVGADWIAVPMPAAEGYPEYKPGVNLNVYGYIYAKQGITNPEAIVVMLNHLCDGYAAPWLSDGDSEFYKKYNELAADPAISQAGANNLMPFQMAGNINWGKEFTEAIAAGKEHVEGKDADYQNVISTGLSEDLSWAWKKVYLEGYLVMDLDNVRYSDYTGAPTETMSKTQSLLNTQKLTDYISIIMGDQPVDYFDTFVETFNNIGGAKIAEEIKEELQ</sequence>
<dbReference type="SUPFAM" id="SSF53850">
    <property type="entry name" value="Periplasmic binding protein-like II"/>
    <property type="match status" value="1"/>
</dbReference>